<reference evidence="2" key="1">
    <citation type="submission" date="2025-08" db="UniProtKB">
        <authorList>
            <consortium name="RefSeq"/>
        </authorList>
    </citation>
    <scope>IDENTIFICATION</scope>
    <source>
        <tissue evidence="2">Entire body</tissue>
    </source>
</reference>
<gene>
    <name evidence="2" type="primary">LOC108736674</name>
</gene>
<dbReference type="KEGG" id="apln:108736674"/>
<dbReference type="InParanoid" id="A0A1W4WXA6"/>
<dbReference type="RefSeq" id="XP_018324690.1">
    <property type="nucleotide sequence ID" value="XM_018469188.1"/>
</dbReference>
<organism evidence="1 2">
    <name type="scientific">Agrilus planipennis</name>
    <name type="common">Emerald ash borer</name>
    <name type="synonym">Agrilus marcopoli</name>
    <dbReference type="NCBI Taxonomy" id="224129"/>
    <lineage>
        <taxon>Eukaryota</taxon>
        <taxon>Metazoa</taxon>
        <taxon>Ecdysozoa</taxon>
        <taxon>Arthropoda</taxon>
        <taxon>Hexapoda</taxon>
        <taxon>Insecta</taxon>
        <taxon>Pterygota</taxon>
        <taxon>Neoptera</taxon>
        <taxon>Endopterygota</taxon>
        <taxon>Coleoptera</taxon>
        <taxon>Polyphaga</taxon>
        <taxon>Elateriformia</taxon>
        <taxon>Buprestoidea</taxon>
        <taxon>Buprestidae</taxon>
        <taxon>Agrilinae</taxon>
        <taxon>Agrilus</taxon>
    </lineage>
</organism>
<name>A0A1W4WXA6_AGRPL</name>
<protein>
    <submittedName>
        <fullName evidence="2">Uncharacterized protein LOC108736674 isoform X1</fullName>
    </submittedName>
</protein>
<evidence type="ECO:0000313" key="1">
    <source>
        <dbReference type="Proteomes" id="UP000192223"/>
    </source>
</evidence>
<proteinExistence type="predicted"/>
<sequence length="149" mass="17011">MRKASNEFKSLQKVRFRETYEVSRSLLNIKKSLSIPECSNKLCPDFFRAFLGPTLDETIIFVIQNAIKITNGTHKINLCCKNAKSILRHNSGDYYGARPKKIEFLFKNSNSNTQPIESTRTLADNFGMIRERDVSEDGICNGQTPRTKT</sequence>
<dbReference type="Proteomes" id="UP000192223">
    <property type="component" value="Unplaced"/>
</dbReference>
<evidence type="ECO:0000313" key="2">
    <source>
        <dbReference type="RefSeq" id="XP_018324690.1"/>
    </source>
</evidence>
<keyword evidence="1" id="KW-1185">Reference proteome</keyword>
<accession>A0A1W4WXA6</accession>
<dbReference type="GeneID" id="108736674"/>
<dbReference type="AlphaFoldDB" id="A0A1W4WXA6"/>